<keyword evidence="9 14" id="KW-0560">Oxidoreductase</keyword>
<dbReference type="InterPro" id="IPR002401">
    <property type="entry name" value="Cyt_P450_E_grp-I"/>
</dbReference>
<dbReference type="InterPro" id="IPR001128">
    <property type="entry name" value="Cyt_P450"/>
</dbReference>
<evidence type="ECO:0000256" key="7">
    <source>
        <dbReference type="ARBA" id="ARBA00022824"/>
    </source>
</evidence>
<dbReference type="InterPro" id="IPR017972">
    <property type="entry name" value="Cyt_P450_CS"/>
</dbReference>
<dbReference type="InterPro" id="IPR036396">
    <property type="entry name" value="Cyt_P450_sf"/>
</dbReference>
<dbReference type="OrthoDB" id="1470350at2759"/>
<comment type="caution">
    <text evidence="15">The sequence shown here is derived from an EMBL/GenBank/DDBJ whole genome shotgun (WGS) entry which is preliminary data.</text>
</comment>
<organism evidence="15 16">
    <name type="scientific">Owenia fusiformis</name>
    <name type="common">Polychaete worm</name>
    <dbReference type="NCBI Taxonomy" id="6347"/>
    <lineage>
        <taxon>Eukaryota</taxon>
        <taxon>Metazoa</taxon>
        <taxon>Spiralia</taxon>
        <taxon>Lophotrochozoa</taxon>
        <taxon>Annelida</taxon>
        <taxon>Polychaeta</taxon>
        <taxon>Sedentaria</taxon>
        <taxon>Canalipalpata</taxon>
        <taxon>Sabellida</taxon>
        <taxon>Oweniida</taxon>
        <taxon>Oweniidae</taxon>
        <taxon>Owenia</taxon>
    </lineage>
</organism>
<dbReference type="Pfam" id="PF00067">
    <property type="entry name" value="p450"/>
    <property type="match status" value="1"/>
</dbReference>
<dbReference type="GO" id="GO:0005506">
    <property type="term" value="F:iron ion binding"/>
    <property type="evidence" value="ECO:0007669"/>
    <property type="project" value="InterPro"/>
</dbReference>
<dbReference type="GO" id="GO:0020037">
    <property type="term" value="F:heme binding"/>
    <property type="evidence" value="ECO:0007669"/>
    <property type="project" value="InterPro"/>
</dbReference>
<dbReference type="FunFam" id="1.10.630.10:FF:000238">
    <property type="entry name" value="Cytochrome P450 2A6"/>
    <property type="match status" value="1"/>
</dbReference>
<evidence type="ECO:0000313" key="15">
    <source>
        <dbReference type="EMBL" id="CAH1788523.1"/>
    </source>
</evidence>
<evidence type="ECO:0000313" key="16">
    <source>
        <dbReference type="Proteomes" id="UP000749559"/>
    </source>
</evidence>
<evidence type="ECO:0000256" key="8">
    <source>
        <dbReference type="ARBA" id="ARBA00022848"/>
    </source>
</evidence>
<sequence>MFGTIVLLVVSTWLAQWLYKRLTKKSASCPSVPGLPLLGNALNFDITRPMAILEKWNKEHGDVYKINLMGEEVVVVNGDVCYEVLVNRSDEFAGRPHTPRFDWIFHGDLVFRDPDENFKAWRKFLHHGLRQYGSGMKRIESVVQEEIKECLATVEDQQGEPFDPQNIIHGTVLNIILIFIMGKRLPKDDPFIDTMKKAERALSESCGPGAGVELDMMPWLRYFNIPSYKKLIGFNNLRDEVINHWIKMKREETDPDNVSCMMDWLLICQEEHVGKVGALSEVNLKMITQNIWFGGSLTTFNSCYFGLLILINHPEIQSKIYEQIIKAVGKERLPCLDDRANLPYVDAFLLELMRYVTILPFAVPHKAMSDTTLRGYSIPAGTQIWVNLFGLHHDERFFPDPWTFNPDRFIDKDGQVISPFERKMLMPFSAGRRVCFGEQLARARLFLLFTSWVQRFTFLPEDDTSGPPSYHPSNYILGIALRAEDYKLRAVPRK</sequence>
<dbReference type="GO" id="GO:0016712">
    <property type="term" value="F:oxidoreductase activity, acting on paired donors, with incorporation or reduction of molecular oxygen, reduced flavin or flavoprotein as one donor, and incorporation of one atom of oxygen"/>
    <property type="evidence" value="ECO:0007669"/>
    <property type="project" value="TreeGrafter"/>
</dbReference>
<dbReference type="PANTHER" id="PTHR24300">
    <property type="entry name" value="CYTOCHROME P450 508A4-RELATED"/>
    <property type="match status" value="1"/>
</dbReference>
<evidence type="ECO:0000256" key="2">
    <source>
        <dbReference type="ARBA" id="ARBA00004174"/>
    </source>
</evidence>
<evidence type="ECO:0000256" key="1">
    <source>
        <dbReference type="ARBA" id="ARBA00001971"/>
    </source>
</evidence>
<gene>
    <name evidence="15" type="ORF">OFUS_LOCUS14036</name>
</gene>
<evidence type="ECO:0000256" key="14">
    <source>
        <dbReference type="RuleBase" id="RU000461"/>
    </source>
</evidence>
<evidence type="ECO:0000256" key="9">
    <source>
        <dbReference type="ARBA" id="ARBA00023002"/>
    </source>
</evidence>
<keyword evidence="16" id="KW-1185">Reference proteome</keyword>
<comment type="cofactor">
    <cofactor evidence="1 13">
        <name>heme</name>
        <dbReference type="ChEBI" id="CHEBI:30413"/>
    </cofactor>
</comment>
<keyword evidence="12" id="KW-0472">Membrane</keyword>
<dbReference type="GO" id="GO:0006805">
    <property type="term" value="P:xenobiotic metabolic process"/>
    <property type="evidence" value="ECO:0007669"/>
    <property type="project" value="TreeGrafter"/>
</dbReference>
<accession>A0A8J1Y4T0</accession>
<keyword evidence="8" id="KW-0492">Microsome</keyword>
<keyword evidence="5 13" id="KW-0349">Heme</keyword>
<evidence type="ECO:0000256" key="12">
    <source>
        <dbReference type="ARBA" id="ARBA00023136"/>
    </source>
</evidence>
<name>A0A8J1Y4T0_OWEFU</name>
<evidence type="ECO:0000256" key="13">
    <source>
        <dbReference type="PIRSR" id="PIRSR602401-1"/>
    </source>
</evidence>
<comment type="subcellular location">
    <subcellularLocation>
        <location evidence="3">Endoplasmic reticulum membrane</location>
        <topology evidence="3">Peripheral membrane protein</topology>
    </subcellularLocation>
    <subcellularLocation>
        <location evidence="2">Microsome membrane</location>
        <topology evidence="2">Peripheral membrane protein</topology>
    </subcellularLocation>
</comment>
<evidence type="ECO:0000256" key="10">
    <source>
        <dbReference type="ARBA" id="ARBA00023004"/>
    </source>
</evidence>
<keyword evidence="6 13" id="KW-0479">Metal-binding</keyword>
<dbReference type="PANTHER" id="PTHR24300:SF375">
    <property type="entry name" value="CYTOCHROME P450 FAMILY"/>
    <property type="match status" value="1"/>
</dbReference>
<keyword evidence="11 14" id="KW-0503">Monooxygenase</keyword>
<dbReference type="SUPFAM" id="SSF48264">
    <property type="entry name" value="Cytochrome P450"/>
    <property type="match status" value="1"/>
</dbReference>
<dbReference type="PROSITE" id="PS00086">
    <property type="entry name" value="CYTOCHROME_P450"/>
    <property type="match status" value="1"/>
</dbReference>
<dbReference type="AlphaFoldDB" id="A0A8J1Y4T0"/>
<feature type="binding site" description="axial binding residue" evidence="13">
    <location>
        <position position="435"/>
    </location>
    <ligand>
        <name>heme</name>
        <dbReference type="ChEBI" id="CHEBI:30413"/>
    </ligand>
    <ligandPart>
        <name>Fe</name>
        <dbReference type="ChEBI" id="CHEBI:18248"/>
    </ligandPart>
</feature>
<proteinExistence type="inferred from homology"/>
<dbReference type="PRINTS" id="PR00385">
    <property type="entry name" value="P450"/>
</dbReference>
<dbReference type="PRINTS" id="PR00463">
    <property type="entry name" value="EP450I"/>
</dbReference>
<reference evidence="15" key="1">
    <citation type="submission" date="2022-03" db="EMBL/GenBank/DDBJ databases">
        <authorList>
            <person name="Martin C."/>
        </authorList>
    </citation>
    <scope>NUCLEOTIDE SEQUENCE</scope>
</reference>
<protein>
    <submittedName>
        <fullName evidence="15">Uncharacterized protein</fullName>
    </submittedName>
</protein>
<evidence type="ECO:0000256" key="4">
    <source>
        <dbReference type="ARBA" id="ARBA00010617"/>
    </source>
</evidence>
<comment type="similarity">
    <text evidence="4 14">Belongs to the cytochrome P450 family.</text>
</comment>
<dbReference type="Gene3D" id="1.10.630.10">
    <property type="entry name" value="Cytochrome P450"/>
    <property type="match status" value="1"/>
</dbReference>
<dbReference type="GO" id="GO:0006082">
    <property type="term" value="P:organic acid metabolic process"/>
    <property type="evidence" value="ECO:0007669"/>
    <property type="project" value="TreeGrafter"/>
</dbReference>
<evidence type="ECO:0000256" key="6">
    <source>
        <dbReference type="ARBA" id="ARBA00022723"/>
    </source>
</evidence>
<dbReference type="InterPro" id="IPR050182">
    <property type="entry name" value="Cytochrome_P450_fam2"/>
</dbReference>
<dbReference type="GO" id="GO:0005789">
    <property type="term" value="C:endoplasmic reticulum membrane"/>
    <property type="evidence" value="ECO:0007669"/>
    <property type="project" value="UniProtKB-SubCell"/>
</dbReference>
<evidence type="ECO:0000256" key="3">
    <source>
        <dbReference type="ARBA" id="ARBA00004406"/>
    </source>
</evidence>
<dbReference type="EMBL" id="CAIIXF020000007">
    <property type="protein sequence ID" value="CAH1788523.1"/>
    <property type="molecule type" value="Genomic_DNA"/>
</dbReference>
<keyword evidence="10 13" id="KW-0408">Iron</keyword>
<evidence type="ECO:0000256" key="5">
    <source>
        <dbReference type="ARBA" id="ARBA00022617"/>
    </source>
</evidence>
<dbReference type="Proteomes" id="UP000749559">
    <property type="component" value="Unassembled WGS sequence"/>
</dbReference>
<keyword evidence="7" id="KW-0256">Endoplasmic reticulum</keyword>
<evidence type="ECO:0000256" key="11">
    <source>
        <dbReference type="ARBA" id="ARBA00023033"/>
    </source>
</evidence>